<organism evidence="9 10">
    <name type="scientific">Halodesulfovibrio spirochaetisodalis</name>
    <dbReference type="NCBI Taxonomy" id="1560234"/>
    <lineage>
        <taxon>Bacteria</taxon>
        <taxon>Pseudomonadati</taxon>
        <taxon>Thermodesulfobacteriota</taxon>
        <taxon>Desulfovibrionia</taxon>
        <taxon>Desulfovibrionales</taxon>
        <taxon>Desulfovibrionaceae</taxon>
        <taxon>Halodesulfovibrio</taxon>
    </lineage>
</organism>
<protein>
    <recommendedName>
        <fullName evidence="2">histidine kinase</fullName>
        <ecNumber evidence="2">2.7.13.3</ecNumber>
    </recommendedName>
</protein>
<comment type="caution">
    <text evidence="9">The sequence shown here is derived from an EMBL/GenBank/DDBJ whole genome shotgun (WGS) entry which is preliminary data.</text>
</comment>
<dbReference type="PANTHER" id="PTHR43547">
    <property type="entry name" value="TWO-COMPONENT HISTIDINE KINASE"/>
    <property type="match status" value="1"/>
</dbReference>
<dbReference type="CDD" id="cd00130">
    <property type="entry name" value="PAS"/>
    <property type="match status" value="1"/>
</dbReference>
<dbReference type="InterPro" id="IPR004358">
    <property type="entry name" value="Sig_transdc_His_kin-like_C"/>
</dbReference>
<proteinExistence type="predicted"/>
<keyword evidence="5" id="KW-0175">Coiled coil</keyword>
<keyword evidence="9" id="KW-0808">Transferase</keyword>
<feature type="domain" description="PAC" evidence="8">
    <location>
        <begin position="363"/>
        <end position="415"/>
    </location>
</feature>
<dbReference type="SUPFAM" id="SSF55785">
    <property type="entry name" value="PYP-like sensor domain (PAS domain)"/>
    <property type="match status" value="2"/>
</dbReference>
<evidence type="ECO:0000313" key="10">
    <source>
        <dbReference type="Proteomes" id="UP000091979"/>
    </source>
</evidence>
<dbReference type="InterPro" id="IPR000014">
    <property type="entry name" value="PAS"/>
</dbReference>
<dbReference type="Pfam" id="PF02518">
    <property type="entry name" value="HATPase_c"/>
    <property type="match status" value="1"/>
</dbReference>
<dbReference type="InterPro" id="IPR013656">
    <property type="entry name" value="PAS_4"/>
</dbReference>
<dbReference type="SUPFAM" id="SSF55874">
    <property type="entry name" value="ATPase domain of HSP90 chaperone/DNA topoisomerase II/histidine kinase"/>
    <property type="match status" value="1"/>
</dbReference>
<dbReference type="InterPro" id="IPR005467">
    <property type="entry name" value="His_kinase_dom"/>
</dbReference>
<dbReference type="Pfam" id="PF08448">
    <property type="entry name" value="PAS_4"/>
    <property type="match status" value="2"/>
</dbReference>
<feature type="modified residue" description="4-aspartylphosphate" evidence="4">
    <location>
        <position position="53"/>
    </location>
</feature>
<reference evidence="9 10" key="1">
    <citation type="submission" date="2015-01" db="EMBL/GenBank/DDBJ databases">
        <title>Desulfovibrio sp. JC271 draft genome sequence.</title>
        <authorList>
            <person name="Shivani Y."/>
            <person name="Subhash Y."/>
            <person name="Sasikala C."/>
            <person name="Ramana C.V."/>
        </authorList>
    </citation>
    <scope>NUCLEOTIDE SEQUENCE [LARGE SCALE GENOMIC DNA]</scope>
    <source>
        <strain evidence="9 10">JC271</strain>
    </source>
</reference>
<feature type="domain" description="Histidine kinase" evidence="6">
    <location>
        <begin position="422"/>
        <end position="636"/>
    </location>
</feature>
<dbReference type="SUPFAM" id="SSF52172">
    <property type="entry name" value="CheY-like"/>
    <property type="match status" value="1"/>
</dbReference>
<gene>
    <name evidence="9" type="ORF">SP90_14585</name>
</gene>
<feature type="domain" description="Response regulatory" evidence="7">
    <location>
        <begin position="4"/>
        <end position="118"/>
    </location>
</feature>
<dbReference type="Proteomes" id="UP000091979">
    <property type="component" value="Unassembled WGS sequence"/>
</dbReference>
<dbReference type="NCBIfam" id="TIGR00229">
    <property type="entry name" value="sensory_box"/>
    <property type="match status" value="2"/>
</dbReference>
<evidence type="ECO:0000259" key="6">
    <source>
        <dbReference type="PROSITE" id="PS50109"/>
    </source>
</evidence>
<accession>A0A1B7X9P3</accession>
<evidence type="ECO:0000259" key="8">
    <source>
        <dbReference type="PROSITE" id="PS50113"/>
    </source>
</evidence>
<dbReference type="SMART" id="SM00086">
    <property type="entry name" value="PAC"/>
    <property type="match status" value="2"/>
</dbReference>
<dbReference type="OrthoDB" id="9805967at2"/>
<comment type="catalytic activity">
    <reaction evidence="1">
        <text>ATP + protein L-histidine = ADP + protein N-phospho-L-histidine.</text>
        <dbReference type="EC" id="2.7.13.3"/>
    </reaction>
</comment>
<keyword evidence="9" id="KW-0418">Kinase</keyword>
<evidence type="ECO:0000256" key="2">
    <source>
        <dbReference type="ARBA" id="ARBA00012438"/>
    </source>
</evidence>
<dbReference type="InterPro" id="IPR035965">
    <property type="entry name" value="PAS-like_dom_sf"/>
</dbReference>
<dbReference type="STRING" id="1560234.SP90_14585"/>
<dbReference type="AlphaFoldDB" id="A0A1B7X9P3"/>
<feature type="domain" description="PAC" evidence="8">
    <location>
        <begin position="241"/>
        <end position="293"/>
    </location>
</feature>
<dbReference type="EC" id="2.7.13.3" evidence="2"/>
<sequence length="649" mass="72150">MLHTILLVDDEEGIRKILGLSLKDLGYTVYTAASGEEGIEMFNKYEPEIVLTDIKMPGLSGLDLLDRFKFQAPDTEVIMITGHGDMDLAIQSIKRSATDFITKPINEDALEIALNRAHERIEMRRQLSQYTCDLERLVDEQATQLVEQERQLAALQIAEGFADGLRTIVSHIDGGTSTFNQLPCFVSVHNAQSEIISANPIFTERIGPSVGKPSWWAYKNSTEKRPDSSPVERVLLSGDAQSSQEFITDKNGSKLPVQVNAVPILDNDGTIELVLELAADMTEVQSMQEELRITRHRYQQLFEESPCYISVQNKDLQIIANNRRFREDFGSSLGKSCHQLYAHRDTPCTRCPVMKTFEDGKTHQYETVITTRNGEQRNVLIWTAPICDVEGNIAEVMEMSTDITQLRALQDRLSTLGLLLGSTAHGIKGLLTALDGGIYRLGTGIKMDKPERVLDSFNDLSHLIDRLRKMVLDILHYAKERSLNWEVILLPNFVREIESIIRPKAESKGVTFNCITPEDGTLEADYGGLSSALVNILENAVESCEASRSTAEYCVEFVVCTDGKTVDFTITDNGSGMSQETREKLFTLFFSSKGPAGTGIGLFVANQTVQQHGGTISVSSEKGEGSTFSIRLHAELPEHLKKELSDTTS</sequence>
<dbReference type="PRINTS" id="PR00344">
    <property type="entry name" value="BCTRLSENSOR"/>
</dbReference>
<evidence type="ECO:0000256" key="5">
    <source>
        <dbReference type="SAM" id="Coils"/>
    </source>
</evidence>
<dbReference type="GO" id="GO:0000155">
    <property type="term" value="F:phosphorelay sensor kinase activity"/>
    <property type="evidence" value="ECO:0007669"/>
    <property type="project" value="TreeGrafter"/>
</dbReference>
<dbReference type="EMBL" id="JXMS01000031">
    <property type="protein sequence ID" value="OBQ46109.1"/>
    <property type="molecule type" value="Genomic_DNA"/>
</dbReference>
<name>A0A1B7X9P3_9BACT</name>
<evidence type="ECO:0000259" key="7">
    <source>
        <dbReference type="PROSITE" id="PS50110"/>
    </source>
</evidence>
<dbReference type="SMART" id="SM00387">
    <property type="entry name" value="HATPase_c"/>
    <property type="match status" value="1"/>
</dbReference>
<dbReference type="PROSITE" id="PS50109">
    <property type="entry name" value="HIS_KIN"/>
    <property type="match status" value="1"/>
</dbReference>
<dbReference type="SMART" id="SM00448">
    <property type="entry name" value="REC"/>
    <property type="match status" value="1"/>
</dbReference>
<dbReference type="InterPro" id="IPR000700">
    <property type="entry name" value="PAS-assoc_C"/>
</dbReference>
<dbReference type="Gene3D" id="3.30.450.20">
    <property type="entry name" value="PAS domain"/>
    <property type="match status" value="2"/>
</dbReference>
<dbReference type="PATRIC" id="fig|1560234.3.peg.2197"/>
<dbReference type="InterPro" id="IPR036890">
    <property type="entry name" value="HATPase_C_sf"/>
</dbReference>
<evidence type="ECO:0000256" key="1">
    <source>
        <dbReference type="ARBA" id="ARBA00000085"/>
    </source>
</evidence>
<keyword evidence="3 4" id="KW-0597">Phosphoprotein</keyword>
<dbReference type="PROSITE" id="PS50110">
    <property type="entry name" value="RESPONSE_REGULATORY"/>
    <property type="match status" value="1"/>
</dbReference>
<keyword evidence="10" id="KW-1185">Reference proteome</keyword>
<dbReference type="Gene3D" id="3.30.565.10">
    <property type="entry name" value="Histidine kinase-like ATPase, C-terminal domain"/>
    <property type="match status" value="1"/>
</dbReference>
<dbReference type="RefSeq" id="WP_066857880.1">
    <property type="nucleotide sequence ID" value="NZ_JXMS01000031.1"/>
</dbReference>
<evidence type="ECO:0000256" key="3">
    <source>
        <dbReference type="ARBA" id="ARBA00022553"/>
    </source>
</evidence>
<dbReference type="InterPro" id="IPR001610">
    <property type="entry name" value="PAC"/>
</dbReference>
<dbReference type="PANTHER" id="PTHR43547:SF2">
    <property type="entry name" value="HYBRID SIGNAL TRANSDUCTION HISTIDINE KINASE C"/>
    <property type="match status" value="1"/>
</dbReference>
<evidence type="ECO:0000313" key="9">
    <source>
        <dbReference type="EMBL" id="OBQ46109.1"/>
    </source>
</evidence>
<evidence type="ECO:0000256" key="4">
    <source>
        <dbReference type="PROSITE-ProRule" id="PRU00169"/>
    </source>
</evidence>
<dbReference type="InterPro" id="IPR001789">
    <property type="entry name" value="Sig_transdc_resp-reg_receiver"/>
</dbReference>
<feature type="coiled-coil region" evidence="5">
    <location>
        <begin position="120"/>
        <end position="158"/>
    </location>
</feature>
<dbReference type="PROSITE" id="PS50113">
    <property type="entry name" value="PAC"/>
    <property type="match status" value="2"/>
</dbReference>
<dbReference type="InterPro" id="IPR011006">
    <property type="entry name" value="CheY-like_superfamily"/>
</dbReference>
<dbReference type="InterPro" id="IPR003594">
    <property type="entry name" value="HATPase_dom"/>
</dbReference>
<dbReference type="Pfam" id="PF00072">
    <property type="entry name" value="Response_reg"/>
    <property type="match status" value="1"/>
</dbReference>
<dbReference type="Gene3D" id="3.40.50.2300">
    <property type="match status" value="1"/>
</dbReference>